<evidence type="ECO:0000313" key="1">
    <source>
        <dbReference type="EMBL" id="AEW72957.1"/>
    </source>
</evidence>
<organism evidence="1 2">
    <name type="scientific">Enterobacter ludwigii</name>
    <dbReference type="NCBI Taxonomy" id="299767"/>
    <lineage>
        <taxon>Bacteria</taxon>
        <taxon>Pseudomonadati</taxon>
        <taxon>Pseudomonadota</taxon>
        <taxon>Gammaproteobacteria</taxon>
        <taxon>Enterobacterales</taxon>
        <taxon>Enterobacteriaceae</taxon>
        <taxon>Enterobacter</taxon>
        <taxon>Enterobacter cloacae complex</taxon>
    </lineage>
</organism>
<accession>G8LHR6</accession>
<dbReference type="HOGENOM" id="CLU_3403331_0_0_6"/>
<gene>
    <name evidence="1" type="ORF">EcWSU1_01518</name>
</gene>
<dbReference type="Proteomes" id="UP000007838">
    <property type="component" value="Chromosome"/>
</dbReference>
<proteinExistence type="predicted"/>
<name>G8LHR6_9ENTR</name>
<evidence type="ECO:0000313" key="2">
    <source>
        <dbReference type="Proteomes" id="UP000007838"/>
    </source>
</evidence>
<dbReference type="EMBL" id="CP002886">
    <property type="protein sequence ID" value="AEW72957.1"/>
    <property type="molecule type" value="Genomic_DNA"/>
</dbReference>
<sequence>MQNKIMASNCWPFVIQSIRSWRYAVCVGME</sequence>
<dbReference type="KEGG" id="eec:EcWSU1_01518"/>
<dbReference type="AlphaFoldDB" id="G8LHR6"/>
<protein>
    <submittedName>
        <fullName evidence="1">Uncharacterized protein</fullName>
    </submittedName>
</protein>
<reference evidence="1 2" key="1">
    <citation type="journal article" date="2011" name="Stand. Genomic Sci.">
        <title>Complete genome of the onion pathogen Enterobacter cloacae EcWSU1.</title>
        <authorList>
            <person name="Humann J.L."/>
            <person name="Wildung M."/>
            <person name="Cheng C.H."/>
            <person name="Lee T."/>
            <person name="Stewart J.E."/>
            <person name="Drew J.C."/>
            <person name="Triplett E.W."/>
            <person name="Main D."/>
            <person name="Schroeder B.K."/>
        </authorList>
    </citation>
    <scope>NUCLEOTIDE SEQUENCE [LARGE SCALE GENOMIC DNA]</scope>
    <source>
        <strain evidence="1 2">EcWSU1</strain>
    </source>
</reference>